<gene>
    <name evidence="2" type="ORF">DPQ33_03395</name>
</gene>
<dbReference type="InterPro" id="IPR037401">
    <property type="entry name" value="SnoaL-like"/>
</dbReference>
<evidence type="ECO:0000259" key="1">
    <source>
        <dbReference type="Pfam" id="PF13577"/>
    </source>
</evidence>
<dbReference type="Gene3D" id="3.10.450.50">
    <property type="match status" value="1"/>
</dbReference>
<name>A0A7M3MI98_9BACT</name>
<protein>
    <recommendedName>
        <fullName evidence="1">SnoaL-like domain-containing protein</fullName>
    </recommendedName>
</protein>
<dbReference type="AlphaFoldDB" id="A0A7M3MI98"/>
<dbReference type="RefSeq" id="WP_144301774.1">
    <property type="nucleotide sequence ID" value="NZ_QMIE01000002.1"/>
</dbReference>
<organism evidence="2 3">
    <name type="scientific">Oceanidesulfovibrio indonesiensis</name>
    <dbReference type="NCBI Taxonomy" id="54767"/>
    <lineage>
        <taxon>Bacteria</taxon>
        <taxon>Pseudomonadati</taxon>
        <taxon>Thermodesulfobacteriota</taxon>
        <taxon>Desulfovibrionia</taxon>
        <taxon>Desulfovibrionales</taxon>
        <taxon>Desulfovibrionaceae</taxon>
        <taxon>Oceanidesulfovibrio</taxon>
    </lineage>
</organism>
<comment type="caution">
    <text evidence="2">The sequence shown here is derived from an EMBL/GenBank/DDBJ whole genome shotgun (WGS) entry which is preliminary data.</text>
</comment>
<dbReference type="EMBL" id="QMIE01000002">
    <property type="protein sequence ID" value="TVM19418.1"/>
    <property type="molecule type" value="Genomic_DNA"/>
</dbReference>
<reference evidence="2 3" key="1">
    <citation type="submission" date="2018-06" db="EMBL/GenBank/DDBJ databases">
        <title>Complete genome of Desulfovibrio indonesiensis P37SLT.</title>
        <authorList>
            <person name="Crispim J.S."/>
            <person name="Vidigal P.M.P."/>
            <person name="Silva L.C.F."/>
            <person name="Laguardia C.N."/>
            <person name="Araujo L.C."/>
            <person name="Dias R.S."/>
            <person name="Sousa M.P."/>
            <person name="Paula S.O."/>
            <person name="Silva C."/>
        </authorList>
    </citation>
    <scope>NUCLEOTIDE SEQUENCE [LARGE SCALE GENOMIC DNA]</scope>
    <source>
        <strain evidence="2 3">P37SLT</strain>
    </source>
</reference>
<proteinExistence type="predicted"/>
<accession>A0A7M3MI98</accession>
<evidence type="ECO:0000313" key="3">
    <source>
        <dbReference type="Proteomes" id="UP000448292"/>
    </source>
</evidence>
<dbReference type="Pfam" id="PF13577">
    <property type="entry name" value="SnoaL_4"/>
    <property type="match status" value="1"/>
</dbReference>
<dbReference type="Proteomes" id="UP000448292">
    <property type="component" value="Unassembled WGS sequence"/>
</dbReference>
<dbReference type="SUPFAM" id="SSF54427">
    <property type="entry name" value="NTF2-like"/>
    <property type="match status" value="1"/>
</dbReference>
<feature type="domain" description="SnoaL-like" evidence="1">
    <location>
        <begin position="24"/>
        <end position="139"/>
    </location>
</feature>
<sequence>MKRLKDIAENSSSWERFHEIGPDDRIELHELVSRIALAEDAAAMDAIEQYVAEDCAYVREGQELGPYRAWVGRSSPVMVRIRRQHSNPAFDVAGWCKAEGTSYLTLVRTDGEHSPRIAASMLVRDAYEKRGGRWVLTSREHCDIALEEWYVLPE</sequence>
<dbReference type="InterPro" id="IPR032710">
    <property type="entry name" value="NTF2-like_dom_sf"/>
</dbReference>
<keyword evidence="3" id="KW-1185">Reference proteome</keyword>
<dbReference type="OrthoDB" id="9831374at2"/>
<evidence type="ECO:0000313" key="2">
    <source>
        <dbReference type="EMBL" id="TVM19418.1"/>
    </source>
</evidence>